<gene>
    <name evidence="1" type="ORF">METZ01_LOCUS511934</name>
</gene>
<dbReference type="EMBL" id="UINC01227966">
    <property type="protein sequence ID" value="SVE59080.1"/>
    <property type="molecule type" value="Genomic_DNA"/>
</dbReference>
<organism evidence="1">
    <name type="scientific">marine metagenome</name>
    <dbReference type="NCBI Taxonomy" id="408172"/>
    <lineage>
        <taxon>unclassified sequences</taxon>
        <taxon>metagenomes</taxon>
        <taxon>ecological metagenomes</taxon>
    </lineage>
</organism>
<accession>A0A383ERZ4</accession>
<protein>
    <submittedName>
        <fullName evidence="1">Uncharacterized protein</fullName>
    </submittedName>
</protein>
<feature type="non-terminal residue" evidence="1">
    <location>
        <position position="1"/>
    </location>
</feature>
<name>A0A383ERZ4_9ZZZZ</name>
<proteinExistence type="predicted"/>
<evidence type="ECO:0000313" key="1">
    <source>
        <dbReference type="EMBL" id="SVE59080.1"/>
    </source>
</evidence>
<sequence length="39" mass="4493">EEVDVVDELPPIEMESIDPLIEKRWNKIIVNATKELESA</sequence>
<reference evidence="1" key="1">
    <citation type="submission" date="2018-05" db="EMBL/GenBank/DDBJ databases">
        <authorList>
            <person name="Lanie J.A."/>
            <person name="Ng W.-L."/>
            <person name="Kazmierczak K.M."/>
            <person name="Andrzejewski T.M."/>
            <person name="Davidsen T.M."/>
            <person name="Wayne K.J."/>
            <person name="Tettelin H."/>
            <person name="Glass J.I."/>
            <person name="Rusch D."/>
            <person name="Podicherti R."/>
            <person name="Tsui H.-C.T."/>
            <person name="Winkler M.E."/>
        </authorList>
    </citation>
    <scope>NUCLEOTIDE SEQUENCE</scope>
</reference>
<dbReference type="AlphaFoldDB" id="A0A383ERZ4"/>